<dbReference type="Proteomes" id="UP001642487">
    <property type="component" value="Chromosome 3"/>
</dbReference>
<evidence type="ECO:0000313" key="3">
    <source>
        <dbReference type="Proteomes" id="UP001642487"/>
    </source>
</evidence>
<reference evidence="2 3" key="1">
    <citation type="submission" date="2024-03" db="EMBL/GenBank/DDBJ databases">
        <authorList>
            <person name="Gkanogiannis A."/>
            <person name="Becerra Lopez-Lavalle L."/>
        </authorList>
    </citation>
    <scope>NUCLEOTIDE SEQUENCE [LARGE SCALE GENOMIC DNA]</scope>
</reference>
<proteinExistence type="predicted"/>
<keyword evidence="1" id="KW-0812">Transmembrane</keyword>
<evidence type="ECO:0000313" key="2">
    <source>
        <dbReference type="EMBL" id="CAK9317397.1"/>
    </source>
</evidence>
<keyword evidence="1" id="KW-1133">Transmembrane helix</keyword>
<protein>
    <submittedName>
        <fullName evidence="2">Uncharacterized protein</fullName>
    </submittedName>
</protein>
<keyword evidence="3" id="KW-1185">Reference proteome</keyword>
<feature type="transmembrane region" description="Helical" evidence="1">
    <location>
        <begin position="6"/>
        <end position="22"/>
    </location>
</feature>
<accession>A0ABP0YBN0</accession>
<keyword evidence="1" id="KW-0472">Membrane</keyword>
<evidence type="ECO:0000256" key="1">
    <source>
        <dbReference type="SAM" id="Phobius"/>
    </source>
</evidence>
<dbReference type="EMBL" id="OZ021737">
    <property type="protein sequence ID" value="CAK9317397.1"/>
    <property type="molecule type" value="Genomic_DNA"/>
</dbReference>
<sequence length="128" mass="14518">MNLINIISFFFFFFFFSLRSELHTSFHSIQSSSSSSSSSKPLLLFPFPCFSASFLLLPLLHLPSFFFNQSLFQLPLFLILFTDLHHFTSNFLLPTSPTSPIASNGRGFSLLLLTCNSRPLRSSPSRLL</sequence>
<gene>
    <name evidence="2" type="ORF">CITCOLO1_LOCUS9300</name>
</gene>
<feature type="transmembrane region" description="Helical" evidence="1">
    <location>
        <begin position="42"/>
        <end position="60"/>
    </location>
</feature>
<name>A0ABP0YBN0_9ROSI</name>
<organism evidence="2 3">
    <name type="scientific">Citrullus colocynthis</name>
    <name type="common">colocynth</name>
    <dbReference type="NCBI Taxonomy" id="252529"/>
    <lineage>
        <taxon>Eukaryota</taxon>
        <taxon>Viridiplantae</taxon>
        <taxon>Streptophyta</taxon>
        <taxon>Embryophyta</taxon>
        <taxon>Tracheophyta</taxon>
        <taxon>Spermatophyta</taxon>
        <taxon>Magnoliopsida</taxon>
        <taxon>eudicotyledons</taxon>
        <taxon>Gunneridae</taxon>
        <taxon>Pentapetalae</taxon>
        <taxon>rosids</taxon>
        <taxon>fabids</taxon>
        <taxon>Cucurbitales</taxon>
        <taxon>Cucurbitaceae</taxon>
        <taxon>Benincaseae</taxon>
        <taxon>Citrullus</taxon>
    </lineage>
</organism>